<feature type="transmembrane region" description="Helical" evidence="5">
    <location>
        <begin position="85"/>
        <end position="103"/>
    </location>
</feature>
<evidence type="ECO:0000313" key="8">
    <source>
        <dbReference type="Proteomes" id="UP000437736"/>
    </source>
</evidence>
<sequence length="167" mass="18366">MRGRIRAARALLVTPEGRKMFRYSMASVVSVVVSVAFLVLFDGVFRWGAVISSTLATAIATIPSYELNRKWAWGRSGRGHLWREVVPFWVLAFIGWGFSTYSVKLTESALAHSGLAHLLRTGLIAVVYIAAFGVLWIVKFIIFNKVLFANRAAELPPALDGRSGVPG</sequence>
<accession>A0ABW9QWD4</accession>
<feature type="transmembrane region" description="Helical" evidence="5">
    <location>
        <begin position="47"/>
        <end position="65"/>
    </location>
</feature>
<evidence type="ECO:0000256" key="4">
    <source>
        <dbReference type="ARBA" id="ARBA00023136"/>
    </source>
</evidence>
<organism evidence="7 8">
    <name type="scientific">Acidiferrimicrobium australe</name>
    <dbReference type="NCBI Taxonomy" id="2664430"/>
    <lineage>
        <taxon>Bacteria</taxon>
        <taxon>Bacillati</taxon>
        <taxon>Actinomycetota</taxon>
        <taxon>Acidimicrobiia</taxon>
        <taxon>Acidimicrobiales</taxon>
        <taxon>Acidimicrobiaceae</taxon>
        <taxon>Acidiferrimicrobium</taxon>
    </lineage>
</organism>
<keyword evidence="4 5" id="KW-0472">Membrane</keyword>
<dbReference type="EMBL" id="WJHE01000881">
    <property type="protein sequence ID" value="MST34169.1"/>
    <property type="molecule type" value="Genomic_DNA"/>
</dbReference>
<evidence type="ECO:0000256" key="5">
    <source>
        <dbReference type="SAM" id="Phobius"/>
    </source>
</evidence>
<protein>
    <recommendedName>
        <fullName evidence="6">GtrA/DPMS transmembrane domain-containing protein</fullName>
    </recommendedName>
</protein>
<feature type="transmembrane region" description="Helical" evidence="5">
    <location>
        <begin position="21"/>
        <end position="41"/>
    </location>
</feature>
<comment type="caution">
    <text evidence="7">The sequence shown here is derived from an EMBL/GenBank/DDBJ whole genome shotgun (WGS) entry which is preliminary data.</text>
</comment>
<reference evidence="7 8" key="1">
    <citation type="submission" date="2019-11" db="EMBL/GenBank/DDBJ databases">
        <title>Acidiferrimicrobium australis gen. nov., sp. nov., an acidophilic and obligately heterotrophic, member of the Actinobacteria that catalyses dissimilatory oxido- reduction of iron isolated from metal-rich acidic water in Chile.</title>
        <authorList>
            <person name="Gonzalez D."/>
            <person name="Huber K."/>
            <person name="Hedrich S."/>
            <person name="Rojas-Villalobos C."/>
            <person name="Quatrini R."/>
            <person name="Dinamarca M.A."/>
            <person name="Schwarz A."/>
            <person name="Canales C."/>
            <person name="Nancucheo I."/>
        </authorList>
    </citation>
    <scope>NUCLEOTIDE SEQUENCE [LARGE SCALE GENOMIC DNA]</scope>
    <source>
        <strain evidence="7 8">USS-CCA1</strain>
    </source>
</reference>
<proteinExistence type="predicted"/>
<evidence type="ECO:0000256" key="3">
    <source>
        <dbReference type="ARBA" id="ARBA00022989"/>
    </source>
</evidence>
<evidence type="ECO:0000259" key="6">
    <source>
        <dbReference type="Pfam" id="PF04138"/>
    </source>
</evidence>
<keyword evidence="2 5" id="KW-0812">Transmembrane</keyword>
<gene>
    <name evidence="7" type="ORF">GHK86_15740</name>
</gene>
<dbReference type="Proteomes" id="UP000437736">
    <property type="component" value="Unassembled WGS sequence"/>
</dbReference>
<comment type="subcellular location">
    <subcellularLocation>
        <location evidence="1">Membrane</location>
        <topology evidence="1">Multi-pass membrane protein</topology>
    </subcellularLocation>
</comment>
<feature type="domain" description="GtrA/DPMS transmembrane" evidence="6">
    <location>
        <begin position="22"/>
        <end position="141"/>
    </location>
</feature>
<feature type="transmembrane region" description="Helical" evidence="5">
    <location>
        <begin position="123"/>
        <end position="142"/>
    </location>
</feature>
<evidence type="ECO:0000256" key="2">
    <source>
        <dbReference type="ARBA" id="ARBA00022692"/>
    </source>
</evidence>
<evidence type="ECO:0000256" key="1">
    <source>
        <dbReference type="ARBA" id="ARBA00004141"/>
    </source>
</evidence>
<name>A0ABW9QWD4_9ACTN</name>
<keyword evidence="3 5" id="KW-1133">Transmembrane helix</keyword>
<dbReference type="InterPro" id="IPR007267">
    <property type="entry name" value="GtrA_DPMS_TM"/>
</dbReference>
<keyword evidence="8" id="KW-1185">Reference proteome</keyword>
<dbReference type="Pfam" id="PF04138">
    <property type="entry name" value="GtrA_DPMS_TM"/>
    <property type="match status" value="1"/>
</dbReference>
<evidence type="ECO:0000313" key="7">
    <source>
        <dbReference type="EMBL" id="MST34169.1"/>
    </source>
</evidence>